<dbReference type="OrthoDB" id="121741at2"/>
<name>A0A3R9PU36_9BACT</name>
<sequence length="90" mass="9998">MSVFYDRQDELEKYEFMMGEARGRLAVTLDVLTDALILVGQHGVYCTSARNPNVPALDLQAVLANINGAKELVASVMERLRLDREAAESK</sequence>
<accession>A0A3R9PU36</accession>
<dbReference type="RefSeq" id="WP_125486315.1">
    <property type="nucleotide sequence ID" value="NZ_RSDW01000001.1"/>
</dbReference>
<gene>
    <name evidence="1" type="ORF">EDE15_3439</name>
</gene>
<reference evidence="1 2" key="1">
    <citation type="submission" date="2018-12" db="EMBL/GenBank/DDBJ databases">
        <title>Sequencing of bacterial isolates from soil warming experiment in Harvard Forest, Massachusetts, USA.</title>
        <authorList>
            <person name="Deangelis K."/>
        </authorList>
    </citation>
    <scope>NUCLEOTIDE SEQUENCE [LARGE SCALE GENOMIC DNA]</scope>
    <source>
        <strain evidence="1 2">EB153</strain>
    </source>
</reference>
<proteinExistence type="predicted"/>
<evidence type="ECO:0000313" key="1">
    <source>
        <dbReference type="EMBL" id="RSL17888.1"/>
    </source>
</evidence>
<dbReference type="AlphaFoldDB" id="A0A3R9PU36"/>
<comment type="caution">
    <text evidence="1">The sequence shown here is derived from an EMBL/GenBank/DDBJ whole genome shotgun (WGS) entry which is preliminary data.</text>
</comment>
<dbReference type="Proteomes" id="UP000269669">
    <property type="component" value="Unassembled WGS sequence"/>
</dbReference>
<evidence type="ECO:0000313" key="2">
    <source>
        <dbReference type="Proteomes" id="UP000269669"/>
    </source>
</evidence>
<dbReference type="EMBL" id="RSDW01000001">
    <property type="protein sequence ID" value="RSL17888.1"/>
    <property type="molecule type" value="Genomic_DNA"/>
</dbReference>
<organism evidence="1 2">
    <name type="scientific">Edaphobacter aggregans</name>
    <dbReference type="NCBI Taxonomy" id="570835"/>
    <lineage>
        <taxon>Bacteria</taxon>
        <taxon>Pseudomonadati</taxon>
        <taxon>Acidobacteriota</taxon>
        <taxon>Terriglobia</taxon>
        <taxon>Terriglobales</taxon>
        <taxon>Acidobacteriaceae</taxon>
        <taxon>Edaphobacter</taxon>
    </lineage>
</organism>
<protein>
    <submittedName>
        <fullName evidence="1">Uncharacterized protein</fullName>
    </submittedName>
</protein>
<keyword evidence="2" id="KW-1185">Reference proteome</keyword>